<feature type="region of interest" description="Disordered" evidence="1">
    <location>
        <begin position="1"/>
        <end position="52"/>
    </location>
</feature>
<feature type="domain" description="DUF5801" evidence="2">
    <location>
        <begin position="1989"/>
        <end position="2142"/>
    </location>
</feature>
<dbReference type="Proteomes" id="UP001165383">
    <property type="component" value="Unassembled WGS sequence"/>
</dbReference>
<accession>A0ABT0SC18</accession>
<dbReference type="EMBL" id="JAMGBB010000001">
    <property type="protein sequence ID" value="MCL6741878.1"/>
    <property type="molecule type" value="Genomic_DNA"/>
</dbReference>
<evidence type="ECO:0000259" key="2">
    <source>
        <dbReference type="Pfam" id="PF19116"/>
    </source>
</evidence>
<evidence type="ECO:0000313" key="4">
    <source>
        <dbReference type="Proteomes" id="UP001165383"/>
    </source>
</evidence>
<feature type="domain" description="DUF5801" evidence="2">
    <location>
        <begin position="431"/>
        <end position="578"/>
    </location>
</feature>
<feature type="domain" description="DUF5801" evidence="2">
    <location>
        <begin position="1514"/>
        <end position="1678"/>
    </location>
</feature>
<evidence type="ECO:0000313" key="3">
    <source>
        <dbReference type="EMBL" id="MCL6741878.1"/>
    </source>
</evidence>
<sequence>MRYEDASHTGAFQGQGPVANDDTDQLAAGSKSSATGNLISGEGTQTGSTGADVATGGHITAIAGKGGEDSSFAGGKLSVLGEYGKLSVDAEGNYVYQANKGVENVRDRFTYTLADNNGASDTASLVVEIGKTPLAIKADAQQIVVGPDGVVTLPAGVELSDVHVVGRNLVVDMPDGTQLIILDGAIFVPQLVLGGVEVPSTNVAALLIGQEVAPAAGENVPSSGGNFAVPPPPLDPGVPLGDLIPPTEYNYIPPEPQEVFDIDDEEPEAGAAFAVLDDDAQEGGIAGGVGDDAGSNFFSGSLPGSGGDGNLTWDLQASGSLPDASFSYVEQPNGDIWILQNAVHVITVSVNPATGAYEVEQLQALDHPAGGDENNLIFTLNYSVTDEDGDTAGGTLTINVDDDTPTVDVAVASDANVVLLTQDAETDGDPTDTDTDSTSADFGGIFSHSSAFGADGPGTANFSYALSTTGGASNLSSHGAAINLYNVGGVIVGSTAATAGAVNASNTIFDISVDSGTGVVTLNQYAQIDHPIAADPTPPGPGYEDQLATLADGAVTLTQTGTVTDGDGDTVTDTASVGIGANIKFADDGPSIRPSLHEVGAAVLDETLPSDSPAIPLVGGVTAGNDPDLAGGLAIGKGSTSDSVVDANAAFGADGPANGGGISYDLVVLSSVSGLTTTEGTAINLVELSNGVVVGIVDGTQTAAFAIQIDSTTGIVTVEQYLSLFHPDATDADDIDFLAEGSLGVTVTATDFDQDHVTSEPVDITSLIQFHDDGPSVSLSGEGEPTLIVDETNLGGDAGPTSFAGLFNFDFGADGPASSDSIQFNLGFNPGSTGLVDSQSGLPVVLSLESGEVVGRAGVGGEIVFTISVNAAGGVSLDQARAVIHADPNDPNDDITFSDDNLITLSATITDGDGDQASIGTPIAIAQDFHFLDDAPDAQVDLQATLDTLVVDETRPVGQETDGDSNPAGLVSATANFADNFVAPIDYGNDGPGNTAYSLSLSGANVHSGIYALDASDTTTLDGDGIGQGDEILLNVNGPGTLITGAVNGTTYFTIAINPATGLVTFTQVNNVWHGNTGNDDDTSTLNATAGSVKVNQTVTDADGDHDTASVDVSQGVFQIEDDGPNAAVNPQAALDTLVLDETRPVGQETDGDSNPAGLATTTANFADNFMAPVSYGTDGAGSTVYSLVLNGSNVASGLYALDPSDTSAVGDGIGQGDQILLNINGAGTLITGAVNGTTYFTISINQSTGVVTFTQVNNIWHSNTGNDDDTSTLNASAGSVLVQQTVTDADGDHDSATVDVSAGVFQIEDDGPNAQVNTGAPADTLVLDETRPVGQETDGDSNPAGLGTVTASFADNFVGAGVYGTDGPGNTAYSLVLNGSNVASGLYALDPTDTSAVGDGIGQGDQILLNINGAGTLITGAVNGTTYFTIAIDPATGVVTFTQVNNVWHSNTGNDDDTSTLNAGTGSVLVQQTITDADGDHDSASIDVSAGVFQIEDDGPDASVNNAVPVDTLVLDESRPIGQDPVGDNAPAGLATITANFADNFNGPAHYGTDGAGNTAYSLSLSGPNVNSGLYALDPTDTSAVGDGIGQGSQILLNINGAGTLITGAVNGTTYFTIAIDPATGVVTFTQVNNIWHPNTASGDDTATLTALANSVLVNQTVTDADGDHDTASIDVSTGVFQVEDSGPTAQNDTDSILGGNGPATGNVITGIEVAVAEDANNQDGVADSVGTDSPGRISHIDHASSPDVDVPAGGSVQILGDHGTLTIYSNGDYSYLRTDNVGGVSDTFTYTLMDADGDTVTATLTIGIQDNFPNLADPDLIRLDDDVIPAKGGNLDGPGDDDPDTVPGNVVNGQLNGTGGDGDLDYSFTGVNTLPTGFTIGAASDADTLLIVQQQNGSPVTVMTIQLDLETGAFSVTQNNPILHDPTNPGAGAGQSGNFEDNLTFSIGVQVNDADNDVEPATITINVDDDTPTINVTQTGESSVLLTTDDAQTIGANSDTAVTVSGNFAGVFGLTQSAGADGTNTPATLGFALGVSAPGVDSLLNSHGADIHLFLIAGKVVGSTAASAGLVDAGNTIFDVSVDSGGIVTLTQYQQIDHAVENPSGPPFNDQLATQMVDSLITLTASATLTDKDGDTVTDSEVANIAANLRFTDDGPDAALSATAVGSVTLDETRAEGTDTTGGTLPNGDASATIDFSVNFVNGASVNYGADGAGSTVYKLALTGSNVNSGLYALDGTDTETVIDGYGQGSQIVLNINGAGTLITGAVNGTTYFTIAIDTATGVVTFTQVNNIWHPVAGTTGAALDDLATLNTATADLMKVIQTVTDFDGDTDTAEINIGRGVFNIQDDGPRTFDPEAIGTGELFNEAGSSATADLDVDANINNNVGTDTPGLVQFANIVNGDDSGFTSGGDEIDYWLSNNGQTLQGRTNSTNGTDGELVFTVQLNQGAGTYTVTMEGTIDNGAGVSFDNLTSSKAGNLDVRAVGDLDPNNPVDLILTASASGNNATINTSSSTVGAANQSMDQGETVRIDFVENAVANAAKANGFSYDGHIGTKEYIQLIPQVQGSQTETVAFRVYALNTSNADTAVIDDTPVGANPAFSDASTVAITTVTIDGYNDGPDDGTPNEPAVTVALGPVNTWTTVAYGVYARLESDGSVTFTGVQEGDRYGISTGTDFNALAVTSLATGIGPAGHLSTTNSFDLGVFAIGQVDTGDPINLAFDLKLTDADGDSVVVTDALQIQIDPAADAPGFAATSFSTMDAKTISGDSFSNLSFTSNDNGKLGGLGGNGNGFGNGNNLGVTSAMVAASGFAAMSTTALHSFDQPTLANMAHEQFQLSSTRFSGREDFSGSQISAKSFGHETMQLVNDVAPATSGHSFTASQSGGHALDVASAIHTAPTFNMNVVADHGPAMHGAGAMPIAPTVAMVSAQALQAANLAGHGEHDSSTAGKIVAEVLAQGNAPAVVDAVLNAIHGGNGGDAALVTLASHAGTNVPAWDMAMQGAFGPGSDMMMKMGAEMLHHDAVQPAHNG</sequence>
<feature type="domain" description="DUF5801" evidence="2">
    <location>
        <begin position="2170"/>
        <end position="2341"/>
    </location>
</feature>
<dbReference type="InterPro" id="IPR043824">
    <property type="entry name" value="DUF5801"/>
</dbReference>
<comment type="caution">
    <text evidence="3">The sequence shown here is derived from an EMBL/GenBank/DDBJ whole genome shotgun (WGS) entry which is preliminary data.</text>
</comment>
<feature type="domain" description="DUF5801" evidence="2">
    <location>
        <begin position="344"/>
        <end position="398"/>
    </location>
</feature>
<name>A0ABT0SC18_9SPHN</name>
<organism evidence="3 4">
    <name type="scientific">Sphingomonas brevis</name>
    <dbReference type="NCBI Taxonomy" id="2908206"/>
    <lineage>
        <taxon>Bacteria</taxon>
        <taxon>Pseudomonadati</taxon>
        <taxon>Pseudomonadota</taxon>
        <taxon>Alphaproteobacteria</taxon>
        <taxon>Sphingomonadales</taxon>
        <taxon>Sphingomonadaceae</taxon>
        <taxon>Sphingomonas</taxon>
    </lineage>
</organism>
<protein>
    <submittedName>
        <fullName evidence="3">DUF5801 domain-containing protein</fullName>
    </submittedName>
</protein>
<feature type="domain" description="DUF5801" evidence="2">
    <location>
        <begin position="648"/>
        <end position="760"/>
    </location>
</feature>
<proteinExistence type="predicted"/>
<dbReference type="Pfam" id="PF19116">
    <property type="entry name" value="DUF5801"/>
    <property type="match status" value="10"/>
</dbReference>
<feature type="domain" description="DUF5801" evidence="2">
    <location>
        <begin position="949"/>
        <end position="1114"/>
    </location>
</feature>
<reference evidence="3" key="1">
    <citation type="submission" date="2022-05" db="EMBL/GenBank/DDBJ databases">
        <authorList>
            <person name="Jo J.-H."/>
            <person name="Im W.-T."/>
        </authorList>
    </citation>
    <scope>NUCLEOTIDE SEQUENCE</scope>
    <source>
        <strain evidence="3">RB56-2</strain>
    </source>
</reference>
<dbReference type="Gene3D" id="2.40.30.290">
    <property type="match status" value="5"/>
</dbReference>
<feature type="domain" description="DUF5801" evidence="2">
    <location>
        <begin position="1138"/>
        <end position="1302"/>
    </location>
</feature>
<gene>
    <name evidence="3" type="ORF">LZ518_12145</name>
</gene>
<dbReference type="RefSeq" id="WP_249916240.1">
    <property type="nucleotide sequence ID" value="NZ_JAMGBB010000001.1"/>
</dbReference>
<feature type="compositionally biased region" description="Polar residues" evidence="1">
    <location>
        <begin position="30"/>
        <end position="49"/>
    </location>
</feature>
<feature type="domain" description="DUF5801" evidence="2">
    <location>
        <begin position="786"/>
        <end position="918"/>
    </location>
</feature>
<evidence type="ECO:0000256" key="1">
    <source>
        <dbReference type="SAM" id="MobiDB-lite"/>
    </source>
</evidence>
<feature type="domain" description="DUF5801" evidence="2">
    <location>
        <begin position="1326"/>
        <end position="1490"/>
    </location>
</feature>
<keyword evidence="4" id="KW-1185">Reference proteome</keyword>
<dbReference type="Pfam" id="PF17963">
    <property type="entry name" value="Big_9"/>
    <property type="match status" value="2"/>
</dbReference>